<dbReference type="EMBL" id="CP002831">
    <property type="protein sequence ID" value="AFC24226.1"/>
    <property type="molecule type" value="Genomic_DNA"/>
</dbReference>
<proteinExistence type="predicted"/>
<dbReference type="OrthoDB" id="9818937at2"/>
<dbReference type="RefSeq" id="WP_015691862.1">
    <property type="nucleotide sequence ID" value="NC_016940.1"/>
</dbReference>
<protein>
    <submittedName>
        <fullName evidence="2">Uncharacterized protein</fullName>
    </submittedName>
</protein>
<organism evidence="2 3">
    <name type="scientific">Saprospira grandis (strain Lewin)</name>
    <dbReference type="NCBI Taxonomy" id="984262"/>
    <lineage>
        <taxon>Bacteria</taxon>
        <taxon>Pseudomonadati</taxon>
        <taxon>Bacteroidota</taxon>
        <taxon>Saprospiria</taxon>
        <taxon>Saprospirales</taxon>
        <taxon>Saprospiraceae</taxon>
        <taxon>Saprospira</taxon>
    </lineage>
</organism>
<sequence>MAENTLSLELLPSLKKAEYEKLFKKMPLWKKASAVIFLQDYRLAGKKTTLAVPYRKLPEMVEAFKNLKKEGFHPIKKTAAASFSLAPSADGFLAKVDIKKGGMSSELIQNKMAEAFGKLGITLEFNAPEEEGSAIAEESSELAPWQEHLASIKGEWLPAVKAGTITAEQIAAMQAAQKELVQEADPNAKSLLPKLEQLLAAANKNTATESDNELAILAQKIERLTEETKKTVLGQLKANKATDKDLDTIQRLEDNIQAFLKAYEQATAEEKASLAKKAENIRSKLLPQAQTLKEKVKAQAPSQAEAQAAEADFSARLEELEALIAAKEAELKAAEKALEEKPEPEPLPSGADFLSFLF</sequence>
<feature type="coiled-coil region" evidence="1">
    <location>
        <begin position="310"/>
        <end position="340"/>
    </location>
</feature>
<reference evidence="2 3" key="1">
    <citation type="journal article" date="2012" name="Stand. Genomic Sci.">
        <title>Complete genome sequencing and analysis of Saprospira grandis str. Lewin, a predatory marine bacterium.</title>
        <authorList>
            <person name="Saw J.H."/>
            <person name="Yuryev A."/>
            <person name="Kanbe M."/>
            <person name="Hou S."/>
            <person name="Young A.G."/>
            <person name="Aizawa S."/>
            <person name="Alam M."/>
        </authorList>
    </citation>
    <scope>NUCLEOTIDE SEQUENCE [LARGE SCALE GENOMIC DNA]</scope>
    <source>
        <strain evidence="2 3">Lewin</strain>
    </source>
</reference>
<name>H6L954_SAPGL</name>
<dbReference type="AlphaFoldDB" id="H6L954"/>
<keyword evidence="3" id="KW-1185">Reference proteome</keyword>
<evidence type="ECO:0000313" key="2">
    <source>
        <dbReference type="EMBL" id="AFC24226.1"/>
    </source>
</evidence>
<dbReference type="KEGG" id="sgn:SGRA_1491"/>
<keyword evidence="1" id="KW-0175">Coiled coil</keyword>
<evidence type="ECO:0000313" key="3">
    <source>
        <dbReference type="Proteomes" id="UP000007519"/>
    </source>
</evidence>
<gene>
    <name evidence="2" type="ordered locus">SGRA_1491</name>
</gene>
<dbReference type="HOGENOM" id="CLU_773605_0_0_10"/>
<feature type="coiled-coil region" evidence="1">
    <location>
        <begin position="207"/>
        <end position="269"/>
    </location>
</feature>
<evidence type="ECO:0000256" key="1">
    <source>
        <dbReference type="SAM" id="Coils"/>
    </source>
</evidence>
<dbReference type="STRING" id="984262.SGRA_1491"/>
<dbReference type="Proteomes" id="UP000007519">
    <property type="component" value="Chromosome"/>
</dbReference>
<accession>H6L954</accession>